<evidence type="ECO:0000256" key="1">
    <source>
        <dbReference type="ARBA" id="ARBA00004141"/>
    </source>
</evidence>
<feature type="transmembrane region" description="Helical" evidence="6">
    <location>
        <begin position="145"/>
        <end position="172"/>
    </location>
</feature>
<feature type="transmembrane region" description="Helical" evidence="6">
    <location>
        <begin position="287"/>
        <end position="306"/>
    </location>
</feature>
<dbReference type="InterPro" id="IPR036259">
    <property type="entry name" value="MFS_trans_sf"/>
</dbReference>
<reference evidence="8" key="1">
    <citation type="journal article" date="2013" name="Genome Announc.">
        <title>Draft genome sequence of the grapevine dieback fungus Eutypa lata UCR-EL1.</title>
        <authorList>
            <person name="Blanco-Ulate B."/>
            <person name="Rolshausen P.E."/>
            <person name="Cantu D."/>
        </authorList>
    </citation>
    <scope>NUCLEOTIDE SEQUENCE [LARGE SCALE GENOMIC DNA]</scope>
    <source>
        <strain evidence="8">UCR-EL1</strain>
    </source>
</reference>
<name>M7SPM9_EUTLA</name>
<keyword evidence="5 6" id="KW-0472">Membrane</keyword>
<comment type="subcellular location">
    <subcellularLocation>
        <location evidence="1">Membrane</location>
        <topology evidence="1">Multi-pass membrane protein</topology>
    </subcellularLocation>
</comment>
<dbReference type="OMA" id="AKMMRKF"/>
<feature type="transmembrane region" description="Helical" evidence="6">
    <location>
        <begin position="44"/>
        <end position="61"/>
    </location>
</feature>
<dbReference type="SUPFAM" id="SSF103473">
    <property type="entry name" value="MFS general substrate transporter"/>
    <property type="match status" value="1"/>
</dbReference>
<gene>
    <name evidence="7" type="ORF">UCREL1_6821</name>
</gene>
<feature type="transmembrane region" description="Helical" evidence="6">
    <location>
        <begin position="184"/>
        <end position="206"/>
    </location>
</feature>
<evidence type="ECO:0000313" key="7">
    <source>
        <dbReference type="EMBL" id="EMR66172.1"/>
    </source>
</evidence>
<keyword evidence="2" id="KW-0813">Transport</keyword>
<dbReference type="PANTHER" id="PTHR43791">
    <property type="entry name" value="PERMEASE-RELATED"/>
    <property type="match status" value="1"/>
</dbReference>
<organism evidence="7 8">
    <name type="scientific">Eutypa lata (strain UCR-EL1)</name>
    <name type="common">Grapevine dieback disease fungus</name>
    <name type="synonym">Eutypa armeniacae</name>
    <dbReference type="NCBI Taxonomy" id="1287681"/>
    <lineage>
        <taxon>Eukaryota</taxon>
        <taxon>Fungi</taxon>
        <taxon>Dikarya</taxon>
        <taxon>Ascomycota</taxon>
        <taxon>Pezizomycotina</taxon>
        <taxon>Sordariomycetes</taxon>
        <taxon>Xylariomycetidae</taxon>
        <taxon>Xylariales</taxon>
        <taxon>Diatrypaceae</taxon>
        <taxon>Eutypa</taxon>
    </lineage>
</organism>
<sequence length="469" mass="51643">MKQEDFDKGMGPGVEALTASERDDGEAATALIDPVKEAKMMRKFDFYAIGLLGLLYMLANLDRSNIGNAQIAGMPDDIGLIGNQYGTAVTLLYATYVPFEGPVAVMLKIIGPKYLLTGCCFAWGVICLATGFITNWQGLYACRLLIGFFESSVIFAFSALASAFGGIFAFGLTQIHTGTYFSSWRALFIIEGILTVLVCPVFFLFFPDSPTTAWFLTDEEKKMMQLRYDLDPHWGLDEEFNWKAVREALTDPKFFAFFVFQFSVDISLYGFTTFLPRIINGLGYTSIMANLLTVPIYFWGLITFLFTAYMSDRTGNRGFWIGGPLLCLIIGYAILISVDNLGVRYFACFITVMGIYPTTGMSIMWLNDNAARHFKRATMAGATLTLGNTAGVAVGQVFTTADSPRYIKGLSISMGLAAVALAMVASLMVGMHFVNRKRAAKIKAAEDAGSPLPHCPLDGDYDIHFKYSL</sequence>
<feature type="transmembrane region" description="Helical" evidence="6">
    <location>
        <begin position="318"/>
        <end position="338"/>
    </location>
</feature>
<dbReference type="eggNOG" id="KOG2533">
    <property type="taxonomic scope" value="Eukaryota"/>
</dbReference>
<protein>
    <submittedName>
        <fullName evidence="7">Putative high-affinity nicotinic acid transporter protein</fullName>
    </submittedName>
</protein>
<dbReference type="AlphaFoldDB" id="M7SPM9"/>
<evidence type="ECO:0000256" key="2">
    <source>
        <dbReference type="ARBA" id="ARBA00022448"/>
    </source>
</evidence>
<dbReference type="PANTHER" id="PTHR43791:SF101">
    <property type="entry name" value="HIGH-AFFINITY NICOTINIC ACID TRANSPORTER"/>
    <property type="match status" value="1"/>
</dbReference>
<dbReference type="Pfam" id="PF07690">
    <property type="entry name" value="MFS_1"/>
    <property type="match status" value="1"/>
</dbReference>
<dbReference type="FunFam" id="1.20.1250.20:FF:000013">
    <property type="entry name" value="MFS general substrate transporter"/>
    <property type="match status" value="1"/>
</dbReference>
<dbReference type="KEGG" id="ela:UCREL1_6821"/>
<feature type="transmembrane region" description="Helical" evidence="6">
    <location>
        <begin position="410"/>
        <end position="434"/>
    </location>
</feature>
<evidence type="ECO:0000256" key="6">
    <source>
        <dbReference type="SAM" id="Phobius"/>
    </source>
</evidence>
<feature type="transmembrane region" description="Helical" evidence="6">
    <location>
        <begin position="344"/>
        <end position="366"/>
    </location>
</feature>
<accession>M7SPM9</accession>
<keyword evidence="8" id="KW-1185">Reference proteome</keyword>
<proteinExistence type="predicted"/>
<keyword evidence="3 6" id="KW-0812">Transmembrane</keyword>
<dbReference type="InterPro" id="IPR011701">
    <property type="entry name" value="MFS"/>
</dbReference>
<dbReference type="GO" id="GO:0016020">
    <property type="term" value="C:membrane"/>
    <property type="evidence" value="ECO:0007669"/>
    <property type="project" value="UniProtKB-SubCell"/>
</dbReference>
<evidence type="ECO:0000256" key="4">
    <source>
        <dbReference type="ARBA" id="ARBA00022989"/>
    </source>
</evidence>
<dbReference type="HOGENOM" id="CLU_001265_0_1_1"/>
<evidence type="ECO:0000256" key="5">
    <source>
        <dbReference type="ARBA" id="ARBA00023136"/>
    </source>
</evidence>
<dbReference type="Proteomes" id="UP000012174">
    <property type="component" value="Unassembled WGS sequence"/>
</dbReference>
<dbReference type="GO" id="GO:0022857">
    <property type="term" value="F:transmembrane transporter activity"/>
    <property type="evidence" value="ECO:0007669"/>
    <property type="project" value="InterPro"/>
</dbReference>
<dbReference type="EMBL" id="KB706696">
    <property type="protein sequence ID" value="EMR66172.1"/>
    <property type="molecule type" value="Genomic_DNA"/>
</dbReference>
<keyword evidence="4 6" id="KW-1133">Transmembrane helix</keyword>
<evidence type="ECO:0000313" key="8">
    <source>
        <dbReference type="Proteomes" id="UP000012174"/>
    </source>
</evidence>
<feature type="transmembrane region" description="Helical" evidence="6">
    <location>
        <begin position="114"/>
        <end position="133"/>
    </location>
</feature>
<dbReference type="OrthoDB" id="2962993at2759"/>
<dbReference type="Gene3D" id="1.20.1250.20">
    <property type="entry name" value="MFS general substrate transporter like domains"/>
    <property type="match status" value="2"/>
</dbReference>
<evidence type="ECO:0000256" key="3">
    <source>
        <dbReference type="ARBA" id="ARBA00022692"/>
    </source>
</evidence>
<feature type="transmembrane region" description="Helical" evidence="6">
    <location>
        <begin position="254"/>
        <end position="275"/>
    </location>
</feature>